<evidence type="ECO:0000313" key="3">
    <source>
        <dbReference type="Proteomes" id="UP000255108"/>
    </source>
</evidence>
<dbReference type="OrthoDB" id="8895840at2"/>
<dbReference type="Proteomes" id="UP000255108">
    <property type="component" value="Unassembled WGS sequence"/>
</dbReference>
<dbReference type="RefSeq" id="WP_115227584.1">
    <property type="nucleotide sequence ID" value="NZ_CAWOLO010000003.1"/>
</dbReference>
<proteinExistence type="predicted"/>
<evidence type="ECO:0000313" key="1">
    <source>
        <dbReference type="EMBL" id="STQ91371.1"/>
    </source>
</evidence>
<sequence length="304" mass="33798">MGREKQTASEIIDLPSLPAEQLMAQQQQMSTLTQDISQRFGDGQLYDRIRIVNEARFYMAQSAEAMLEAGKRLIVLKENEAHGEFIEIVQQQLGLNDRTARLMMQATIKYTSPALDSKRQTFAVLGKSKLFELMVEDDDELVALTDGGTVAGLTLDEVDRMSVRELKLALRESRDNATAQGRLLSDKNSKIDELATKLSARKTHVKVPTPDVEGAEIRKEASAFAFEAESILRGKLHAAFETLLQHSEKSAIPHDDFMAGLLGQLQFTLNQLRGEFSIKEAPDGEAMPAWLREEAPLPAAQEEA</sequence>
<reference evidence="1 3" key="1">
    <citation type="submission" date="2018-06" db="EMBL/GenBank/DDBJ databases">
        <authorList>
            <consortium name="Pathogen Informatics"/>
            <person name="Doyle S."/>
        </authorList>
    </citation>
    <scope>NUCLEOTIDE SEQUENCE [LARGE SCALE GENOMIC DNA]</scope>
    <source>
        <strain evidence="1 3">NCTC11159</strain>
    </source>
</reference>
<evidence type="ECO:0000313" key="2">
    <source>
        <dbReference type="EMBL" id="TCU88558.1"/>
    </source>
</evidence>
<accession>A0A377QBX9</accession>
<dbReference type="AlphaFoldDB" id="A0A377QBX9"/>
<evidence type="ECO:0008006" key="5">
    <source>
        <dbReference type="Google" id="ProtNLM"/>
    </source>
</evidence>
<reference evidence="2 4" key="2">
    <citation type="submission" date="2019-03" db="EMBL/GenBank/DDBJ databases">
        <title>Genomic Encyclopedia of Type Strains, Phase IV (KMG-IV): sequencing the most valuable type-strain genomes for metagenomic binning, comparative biology and taxonomic classification.</title>
        <authorList>
            <person name="Goeker M."/>
        </authorList>
    </citation>
    <scope>NUCLEOTIDE SEQUENCE [LARGE SCALE GENOMIC DNA]</scope>
    <source>
        <strain evidence="2 4">DSM 3764</strain>
    </source>
</reference>
<gene>
    <name evidence="2" type="ORF">EV682_103142</name>
    <name evidence="1" type="ORF">NCTC11159_02443</name>
</gene>
<keyword evidence="4" id="KW-1185">Reference proteome</keyword>
<dbReference type="EMBL" id="SMBT01000003">
    <property type="protein sequence ID" value="TCU88558.1"/>
    <property type="molecule type" value="Genomic_DNA"/>
</dbReference>
<organism evidence="1 3">
    <name type="scientific">Iodobacter fluviatilis</name>
    <dbReference type="NCBI Taxonomy" id="537"/>
    <lineage>
        <taxon>Bacteria</taxon>
        <taxon>Pseudomonadati</taxon>
        <taxon>Pseudomonadota</taxon>
        <taxon>Betaproteobacteria</taxon>
        <taxon>Neisseriales</taxon>
        <taxon>Chitinibacteraceae</taxon>
        <taxon>Iodobacter</taxon>
    </lineage>
</organism>
<protein>
    <recommendedName>
        <fullName evidence="5">DUF3102 domain-containing protein</fullName>
    </recommendedName>
</protein>
<evidence type="ECO:0000313" key="4">
    <source>
        <dbReference type="Proteomes" id="UP000295794"/>
    </source>
</evidence>
<dbReference type="Proteomes" id="UP000295794">
    <property type="component" value="Unassembled WGS sequence"/>
</dbReference>
<name>A0A377QBX9_9NEIS</name>
<dbReference type="EMBL" id="UGHR01000001">
    <property type="protein sequence ID" value="STQ91371.1"/>
    <property type="molecule type" value="Genomic_DNA"/>
</dbReference>